<feature type="compositionally biased region" description="Acidic residues" evidence="3">
    <location>
        <begin position="193"/>
        <end position="210"/>
    </location>
</feature>
<reference evidence="4 5" key="1">
    <citation type="submission" date="2016-07" db="EMBL/GenBank/DDBJ databases">
        <title>Pervasive Adenine N6-methylation of Active Genes in Fungi.</title>
        <authorList>
            <consortium name="DOE Joint Genome Institute"/>
            <person name="Mondo S.J."/>
            <person name="Dannebaum R.O."/>
            <person name="Kuo R.C."/>
            <person name="Labutti K."/>
            <person name="Haridas S."/>
            <person name="Kuo A."/>
            <person name="Salamov A."/>
            <person name="Ahrendt S.R."/>
            <person name="Lipzen A."/>
            <person name="Sullivan W."/>
            <person name="Andreopoulos W.B."/>
            <person name="Clum A."/>
            <person name="Lindquist E."/>
            <person name="Daum C."/>
            <person name="Ramamoorthy G.K."/>
            <person name="Gryganskyi A."/>
            <person name="Culley D."/>
            <person name="Magnuson J.K."/>
            <person name="James T.Y."/>
            <person name="O'Malley M.A."/>
            <person name="Stajich J.E."/>
            <person name="Spatafora J.W."/>
            <person name="Visel A."/>
            <person name="Grigoriev I.V."/>
        </authorList>
    </citation>
    <scope>NUCLEOTIDE SEQUENCE [LARGE SCALE GENOMIC DNA]</scope>
    <source>
        <strain evidence="4 5">62-1032</strain>
    </source>
</reference>
<proteinExistence type="predicted"/>
<feature type="region of interest" description="Disordered" evidence="3">
    <location>
        <begin position="141"/>
        <end position="244"/>
    </location>
</feature>
<organism evidence="4 5">
    <name type="scientific">Leucosporidium creatinivorum</name>
    <dbReference type="NCBI Taxonomy" id="106004"/>
    <lineage>
        <taxon>Eukaryota</taxon>
        <taxon>Fungi</taxon>
        <taxon>Dikarya</taxon>
        <taxon>Basidiomycota</taxon>
        <taxon>Pucciniomycotina</taxon>
        <taxon>Microbotryomycetes</taxon>
        <taxon>Leucosporidiales</taxon>
        <taxon>Leucosporidium</taxon>
    </lineage>
</organism>
<feature type="compositionally biased region" description="Acidic residues" evidence="3">
    <location>
        <begin position="164"/>
        <end position="175"/>
    </location>
</feature>
<dbReference type="InterPro" id="IPR037282">
    <property type="entry name" value="CapZ_alpha/beta"/>
</dbReference>
<dbReference type="PANTHER" id="PTHR10653">
    <property type="entry name" value="F-ACTIN-CAPPING PROTEIN SUBUNIT ALPHA"/>
    <property type="match status" value="1"/>
</dbReference>
<evidence type="ECO:0000256" key="3">
    <source>
        <dbReference type="SAM" id="MobiDB-lite"/>
    </source>
</evidence>
<keyword evidence="1" id="KW-0117">Actin capping</keyword>
<keyword evidence="5" id="KW-1185">Reference proteome</keyword>
<dbReference type="GO" id="GO:0030036">
    <property type="term" value="P:actin cytoskeleton organization"/>
    <property type="evidence" value="ECO:0007669"/>
    <property type="project" value="TreeGrafter"/>
</dbReference>
<dbReference type="Proteomes" id="UP000193467">
    <property type="component" value="Unassembled WGS sequence"/>
</dbReference>
<dbReference type="InterPro" id="IPR042489">
    <property type="entry name" value="CapZ_alpha_1"/>
</dbReference>
<name>A0A1Y2EXK4_9BASI</name>
<evidence type="ECO:0000256" key="1">
    <source>
        <dbReference type="ARBA" id="ARBA00022467"/>
    </source>
</evidence>
<gene>
    <name evidence="4" type="ORF">BCR35DRAFT_305861</name>
</gene>
<dbReference type="STRING" id="106004.A0A1Y2EXK4"/>
<dbReference type="FunCoup" id="A0A1Y2EXK4">
    <property type="interactions" value="199"/>
</dbReference>
<keyword evidence="2" id="KW-0009">Actin-binding</keyword>
<dbReference type="Gene3D" id="3.90.1150.210">
    <property type="entry name" value="F-actin capping protein, beta subunit"/>
    <property type="match status" value="1"/>
</dbReference>
<evidence type="ECO:0000256" key="2">
    <source>
        <dbReference type="ARBA" id="ARBA00023203"/>
    </source>
</evidence>
<dbReference type="PANTHER" id="PTHR10653:SF0">
    <property type="entry name" value="F-ACTIN-CAPPING PROTEIN SUBUNIT ALPHA"/>
    <property type="match status" value="1"/>
</dbReference>
<dbReference type="OrthoDB" id="340550at2759"/>
<sequence length="380" mass="41181">MSSQLEQRLSAASTFLLQSPPGEVNDVFADVRTIVGDDAALESGILPALEQYNTEQFIVVDLEGDKVLITEASKLKGEVRHVDPKGQRTFAFDHMKVAASDPQPLEVDTETESIRSSIEKVLAAHVSNHYSEGASAVYALEDSNYPEPEPVVATPVEETKPEPEVEEAPVVEETAEEKTPAAEEEGEAKGVEEGEEEKPEADADADADAVDESKPIDSSTEEDKAKPMETTPAPAPAPAPPAPRPSRIFGLYFVGTKYNPSNYWTGKWRSVYVADFEKGTFEGKALVNVHYYEQGNVQLSTTLTSTSPLPSSTPTAESLIALLKSSESSFAAQLSDAYSGLSDEQFRGLRRALPRTRTKVDWAKIVNYRLSKELGGGAEA</sequence>
<dbReference type="Gene3D" id="3.30.1140.60">
    <property type="entry name" value="F-actin capping protein, alpha subunit"/>
    <property type="match status" value="1"/>
</dbReference>
<dbReference type="InterPro" id="IPR002189">
    <property type="entry name" value="CapZ_alpha"/>
</dbReference>
<dbReference type="SUPFAM" id="SSF90096">
    <property type="entry name" value="Subunits of heterodimeric actin filament capping protein Capz"/>
    <property type="match status" value="1"/>
</dbReference>
<dbReference type="PRINTS" id="PR00191">
    <property type="entry name" value="FACTINCAPA"/>
</dbReference>
<feature type="compositionally biased region" description="Basic and acidic residues" evidence="3">
    <location>
        <begin position="211"/>
        <end position="227"/>
    </location>
</feature>
<dbReference type="InterPro" id="IPR042276">
    <property type="entry name" value="CapZ_alpha/beta_2"/>
</dbReference>
<dbReference type="Pfam" id="PF01267">
    <property type="entry name" value="F-actin_cap_A"/>
    <property type="match status" value="1"/>
</dbReference>
<evidence type="ECO:0000313" key="4">
    <source>
        <dbReference type="EMBL" id="ORY76227.1"/>
    </source>
</evidence>
<accession>A0A1Y2EXK4</accession>
<comment type="caution">
    <text evidence="4">The sequence shown here is derived from an EMBL/GenBank/DDBJ whole genome shotgun (WGS) entry which is preliminary data.</text>
</comment>
<dbReference type="GO" id="GO:0008290">
    <property type="term" value="C:F-actin capping protein complex"/>
    <property type="evidence" value="ECO:0007669"/>
    <property type="project" value="InterPro"/>
</dbReference>
<dbReference type="GO" id="GO:0051016">
    <property type="term" value="P:barbed-end actin filament capping"/>
    <property type="evidence" value="ECO:0007669"/>
    <property type="project" value="InterPro"/>
</dbReference>
<feature type="compositionally biased region" description="Pro residues" evidence="3">
    <location>
        <begin position="233"/>
        <end position="244"/>
    </location>
</feature>
<dbReference type="GO" id="GO:0030479">
    <property type="term" value="C:actin cortical patch"/>
    <property type="evidence" value="ECO:0007669"/>
    <property type="project" value="TreeGrafter"/>
</dbReference>
<evidence type="ECO:0000313" key="5">
    <source>
        <dbReference type="Proteomes" id="UP000193467"/>
    </source>
</evidence>
<dbReference type="GO" id="GO:0051015">
    <property type="term" value="F:actin filament binding"/>
    <property type="evidence" value="ECO:0007669"/>
    <property type="project" value="TreeGrafter"/>
</dbReference>
<dbReference type="EMBL" id="MCGR01000035">
    <property type="protein sequence ID" value="ORY76227.1"/>
    <property type="molecule type" value="Genomic_DNA"/>
</dbReference>
<protein>
    <submittedName>
        <fullName evidence="4">F-actin-capping protein subunit alpha</fullName>
    </submittedName>
</protein>
<feature type="compositionally biased region" description="Basic and acidic residues" evidence="3">
    <location>
        <begin position="176"/>
        <end position="192"/>
    </location>
</feature>
<dbReference type="InParanoid" id="A0A1Y2EXK4"/>
<dbReference type="AlphaFoldDB" id="A0A1Y2EXK4"/>